<feature type="compositionally biased region" description="Polar residues" evidence="1">
    <location>
        <begin position="1"/>
        <end position="12"/>
    </location>
</feature>
<proteinExistence type="predicted"/>
<dbReference type="WBParaSite" id="EgrG_000889400">
    <property type="protein sequence ID" value="EgrG_000889400"/>
    <property type="gene ID" value="EgrG_000889400"/>
</dbReference>
<dbReference type="Proteomes" id="UP000492820">
    <property type="component" value="Unassembled WGS sequence"/>
</dbReference>
<accession>A0A068WDG3</accession>
<reference evidence="4" key="3">
    <citation type="submission" date="2020-10" db="UniProtKB">
        <authorList>
            <consortium name="WormBaseParasite"/>
        </authorList>
    </citation>
    <scope>IDENTIFICATION</scope>
</reference>
<evidence type="ECO:0000313" key="4">
    <source>
        <dbReference type="WBParaSite" id="EgrG_000889400"/>
    </source>
</evidence>
<name>A0A068WDG3_ECHGR</name>
<evidence type="ECO:0000256" key="1">
    <source>
        <dbReference type="SAM" id="MobiDB-lite"/>
    </source>
</evidence>
<dbReference type="AlphaFoldDB" id="A0A068WDG3"/>
<reference evidence="2" key="2">
    <citation type="submission" date="2014-06" db="EMBL/GenBank/DDBJ databases">
        <authorList>
            <person name="Aslett M."/>
        </authorList>
    </citation>
    <scope>NUCLEOTIDE SEQUENCE</scope>
</reference>
<feature type="compositionally biased region" description="Polar residues" evidence="1">
    <location>
        <begin position="24"/>
        <end position="41"/>
    </location>
</feature>
<gene>
    <name evidence="2" type="ORF">EgrG_000889400</name>
</gene>
<reference evidence="2 3" key="1">
    <citation type="journal article" date="2013" name="Nature">
        <title>The genomes of four tapeworm species reveal adaptations to parasitism.</title>
        <authorList>
            <person name="Tsai I.J."/>
            <person name="Zarowiecki M."/>
            <person name="Holroyd N."/>
            <person name="Garciarrubio A."/>
            <person name="Sanchez-Flores A."/>
            <person name="Brooks K.L."/>
            <person name="Tracey A."/>
            <person name="Bobes R.J."/>
            <person name="Fragoso G."/>
            <person name="Sciutto E."/>
            <person name="Aslett M."/>
            <person name="Beasley H."/>
            <person name="Bennett H.M."/>
            <person name="Cai J."/>
            <person name="Camicia F."/>
            <person name="Clark R."/>
            <person name="Cucher M."/>
            <person name="De Silva N."/>
            <person name="Day T.A."/>
            <person name="Deplazes P."/>
            <person name="Estrada K."/>
            <person name="Fernandez C."/>
            <person name="Holland P.W."/>
            <person name="Hou J."/>
            <person name="Hu S."/>
            <person name="Huckvale T."/>
            <person name="Hung S.S."/>
            <person name="Kamenetzky L."/>
            <person name="Keane J.A."/>
            <person name="Kiss F."/>
            <person name="Koziol U."/>
            <person name="Lambert O."/>
            <person name="Liu K."/>
            <person name="Luo X."/>
            <person name="Luo Y."/>
            <person name="Macchiaroli N."/>
            <person name="Nichol S."/>
            <person name="Paps J."/>
            <person name="Parkinson J."/>
            <person name="Pouchkina-Stantcheva N."/>
            <person name="Riddiford N."/>
            <person name="Rosenzvit M."/>
            <person name="Salinas G."/>
            <person name="Wasmuth J.D."/>
            <person name="Zamanian M."/>
            <person name="Zheng Y."/>
            <person name="Cai X."/>
            <person name="Soberon X."/>
            <person name="Olson P.D."/>
            <person name="Laclette J.P."/>
            <person name="Brehm K."/>
            <person name="Berriman M."/>
            <person name="Garciarrubio A."/>
            <person name="Bobes R.J."/>
            <person name="Fragoso G."/>
            <person name="Sanchez-Flores A."/>
            <person name="Estrada K."/>
            <person name="Cevallos M.A."/>
            <person name="Morett E."/>
            <person name="Gonzalez V."/>
            <person name="Portillo T."/>
            <person name="Ochoa-Leyva A."/>
            <person name="Jose M.V."/>
            <person name="Sciutto E."/>
            <person name="Landa A."/>
            <person name="Jimenez L."/>
            <person name="Valdes V."/>
            <person name="Carrero J.C."/>
            <person name="Larralde C."/>
            <person name="Morales-Montor J."/>
            <person name="Limon-Lason J."/>
            <person name="Soberon X."/>
            <person name="Laclette J.P."/>
        </authorList>
    </citation>
    <scope>NUCLEOTIDE SEQUENCE [LARGE SCALE GENOMIC DNA]</scope>
</reference>
<evidence type="ECO:0000313" key="3">
    <source>
        <dbReference type="Proteomes" id="UP000492820"/>
    </source>
</evidence>
<protein>
    <submittedName>
        <fullName evidence="4">SORBS2</fullName>
    </submittedName>
</protein>
<sequence length="79" mass="8922">MARFETTLQRPNARTVPLPRQIGTLPNTLSGAASDANSQNGGAKRQKLDPDYSFDYRKVGERGSIYTQNQLYTNRHYSM</sequence>
<organism evidence="2">
    <name type="scientific">Echinococcus granulosus</name>
    <name type="common">Hydatid tapeworm</name>
    <dbReference type="NCBI Taxonomy" id="6210"/>
    <lineage>
        <taxon>Eukaryota</taxon>
        <taxon>Metazoa</taxon>
        <taxon>Spiralia</taxon>
        <taxon>Lophotrochozoa</taxon>
        <taxon>Platyhelminthes</taxon>
        <taxon>Cestoda</taxon>
        <taxon>Eucestoda</taxon>
        <taxon>Cyclophyllidea</taxon>
        <taxon>Taeniidae</taxon>
        <taxon>Echinococcus</taxon>
        <taxon>Echinococcus granulosus group</taxon>
    </lineage>
</organism>
<dbReference type="EMBL" id="LK028576">
    <property type="protein sequence ID" value="CDS16472.1"/>
    <property type="molecule type" value="Genomic_DNA"/>
</dbReference>
<evidence type="ECO:0000313" key="2">
    <source>
        <dbReference type="EMBL" id="CDS16472.1"/>
    </source>
</evidence>
<feature type="region of interest" description="Disordered" evidence="1">
    <location>
        <begin position="1"/>
        <end position="49"/>
    </location>
</feature>